<dbReference type="OrthoDB" id="504708at2759"/>
<dbReference type="Proteomes" id="UP000274131">
    <property type="component" value="Unassembled WGS sequence"/>
</dbReference>
<proteinExistence type="predicted"/>
<evidence type="ECO:0000313" key="4">
    <source>
        <dbReference type="WBParaSite" id="EVEC_0001344601-mRNA-1"/>
    </source>
</evidence>
<keyword evidence="3" id="KW-1185">Reference proteome</keyword>
<dbReference type="STRING" id="51028.A0A0N4VQY9"/>
<feature type="domain" description="EB" evidence="1">
    <location>
        <begin position="85"/>
        <end position="141"/>
    </location>
</feature>
<dbReference type="Pfam" id="PF01683">
    <property type="entry name" value="EB"/>
    <property type="match status" value="1"/>
</dbReference>
<dbReference type="EMBL" id="UXUI01015350">
    <property type="protein sequence ID" value="VDD97834.1"/>
    <property type="molecule type" value="Genomic_DNA"/>
</dbReference>
<dbReference type="WBParaSite" id="EVEC_0001344601-mRNA-1">
    <property type="protein sequence ID" value="EVEC_0001344601-mRNA-1"/>
    <property type="gene ID" value="EVEC_0001344601"/>
</dbReference>
<dbReference type="InterPro" id="IPR006149">
    <property type="entry name" value="EB_dom"/>
</dbReference>
<dbReference type="PANTHER" id="PTHR39069:SF1">
    <property type="entry name" value="ECDYSONE-INDUCIBLE GENE E1, ISOFORM A"/>
    <property type="match status" value="1"/>
</dbReference>
<gene>
    <name evidence="2" type="ORF">EVEC_LOCUS12585</name>
</gene>
<name>A0A0N4VQY9_ENTVE</name>
<organism evidence="4">
    <name type="scientific">Enterobius vermicularis</name>
    <name type="common">Human pinworm</name>
    <dbReference type="NCBI Taxonomy" id="51028"/>
    <lineage>
        <taxon>Eukaryota</taxon>
        <taxon>Metazoa</taxon>
        <taxon>Ecdysozoa</taxon>
        <taxon>Nematoda</taxon>
        <taxon>Chromadorea</taxon>
        <taxon>Rhabditida</taxon>
        <taxon>Spirurina</taxon>
        <taxon>Oxyuridomorpha</taxon>
        <taxon>Oxyuroidea</taxon>
        <taxon>Oxyuridae</taxon>
        <taxon>Enterobius</taxon>
    </lineage>
</organism>
<evidence type="ECO:0000259" key="1">
    <source>
        <dbReference type="Pfam" id="PF01683"/>
    </source>
</evidence>
<dbReference type="AlphaFoldDB" id="A0A0N4VQY9"/>
<dbReference type="PANTHER" id="PTHR39069">
    <property type="entry name" value="ECDYSONE-INDUCIBLE GENE E1, ISOFORM A"/>
    <property type="match status" value="1"/>
</dbReference>
<reference evidence="4" key="1">
    <citation type="submission" date="2017-02" db="UniProtKB">
        <authorList>
            <consortium name="WormBaseParasite"/>
        </authorList>
    </citation>
    <scope>IDENTIFICATION</scope>
</reference>
<reference evidence="2 3" key="2">
    <citation type="submission" date="2018-10" db="EMBL/GenBank/DDBJ databases">
        <authorList>
            <consortium name="Pathogen Informatics"/>
        </authorList>
    </citation>
    <scope>NUCLEOTIDE SEQUENCE [LARGE SCALE GENOMIC DNA]</scope>
</reference>
<evidence type="ECO:0000313" key="2">
    <source>
        <dbReference type="EMBL" id="VDD97834.1"/>
    </source>
</evidence>
<protein>
    <submittedName>
        <fullName evidence="4">EB domain-containing protein</fullName>
    </submittedName>
</protein>
<sequence>MVIVGCLGRIGEIDDKCDFNSDRVPCLVPNSFCVDGICVCAPLYQHIGDECVPRDSSTTFGTVCDTSYECKGEGEYCSSYGRCMCLSTHVNINGRCKPAVYPGQYGCEDSRQCAKGYPGAICDLHQRCRCPNGLEAQSQTCIFAAKESVKKANSSFFDGFARLLAEKTRRRYLSTISNRRRSVPYRSYYYSPIRKQYTPNHLVTSGVAPGILLLF</sequence>
<evidence type="ECO:0000313" key="3">
    <source>
        <dbReference type="Proteomes" id="UP000274131"/>
    </source>
</evidence>
<accession>A0A0N4VQY9</accession>